<dbReference type="RefSeq" id="WP_071927598.1">
    <property type="nucleotide sequence ID" value="NZ_CP018082.1"/>
</dbReference>
<dbReference type="Proteomes" id="UP000183810">
    <property type="component" value="Chromosome"/>
</dbReference>
<evidence type="ECO:0000313" key="1">
    <source>
        <dbReference type="EMBL" id="APE34418.1"/>
    </source>
</evidence>
<dbReference type="EMBL" id="CP018082">
    <property type="protein sequence ID" value="APE34418.1"/>
    <property type="molecule type" value="Genomic_DNA"/>
</dbReference>
<protein>
    <submittedName>
        <fullName evidence="1">Uncharacterized protein</fullName>
    </submittedName>
</protein>
<name>A0A1J0VQX6_9NOCA</name>
<accession>A0A1J0VQX6</accession>
<dbReference type="AlphaFoldDB" id="A0A1J0VQX6"/>
<dbReference type="KEGG" id="nsl:BOX37_11125"/>
<evidence type="ECO:0000313" key="2">
    <source>
        <dbReference type="Proteomes" id="UP000183810"/>
    </source>
</evidence>
<keyword evidence="2" id="KW-1185">Reference proteome</keyword>
<sequence>MIAQVIPLVPGGGFVVRRAGDRWELINSRRYGPDQVLHTWPLDRHGEAFEHCHRLNGCAIATPHAARH</sequence>
<dbReference type="OrthoDB" id="4559946at2"/>
<reference evidence="1" key="1">
    <citation type="submission" date="2016-11" db="EMBL/GenBank/DDBJ databases">
        <authorList>
            <person name="Jaros S."/>
            <person name="Januszkiewicz K."/>
            <person name="Wedrychowicz H."/>
        </authorList>
    </citation>
    <scope>NUCLEOTIDE SEQUENCE [LARGE SCALE GENOMIC DNA]</scope>
    <source>
        <strain evidence="1">Y48</strain>
    </source>
</reference>
<organism evidence="1 2">
    <name type="scientific">Nocardia mangyaensis</name>
    <dbReference type="NCBI Taxonomy" id="2213200"/>
    <lineage>
        <taxon>Bacteria</taxon>
        <taxon>Bacillati</taxon>
        <taxon>Actinomycetota</taxon>
        <taxon>Actinomycetes</taxon>
        <taxon>Mycobacteriales</taxon>
        <taxon>Nocardiaceae</taxon>
        <taxon>Nocardia</taxon>
    </lineage>
</organism>
<gene>
    <name evidence="1" type="ORF">BOX37_11125</name>
</gene>
<proteinExistence type="predicted"/>